<organism evidence="1 2">
    <name type="scientific">Cronartium quercuum f. sp. fusiforme G11</name>
    <dbReference type="NCBI Taxonomy" id="708437"/>
    <lineage>
        <taxon>Eukaryota</taxon>
        <taxon>Fungi</taxon>
        <taxon>Dikarya</taxon>
        <taxon>Basidiomycota</taxon>
        <taxon>Pucciniomycotina</taxon>
        <taxon>Pucciniomycetes</taxon>
        <taxon>Pucciniales</taxon>
        <taxon>Coleosporiaceae</taxon>
        <taxon>Cronartium</taxon>
    </lineage>
</organism>
<sequence>MFRTQINFSLRHLSLLALLALLFSFLAWFKSGHLNRDNKLLTSQFIIGKPYQSTINRLEYLDDISFTPESLQDRTLDYRRHLERTTSPAGFLDHHPTLGFDHIYCISLPDRSDRRETMKKIARALGIKITFVDAISKDHPVIGWISEKAFEVRKEKINHMSKHTGLKKDKIGGMGVGTIWLTVNKGNNANQEPLRDIVLPSLDNFHSELSGKNWVEHLWSVTDQKLLKPISLNFNVTEAMWDHNERFPQRQINAATVSTFYNHVKTIRLIKQNGDQSALILEDDVDLEWDLERRWRTIQRRLPVDWETVFLGHCWGREIFEPQVLHPNLHKSTSPLCLHGYAVSSRGSQKLLELFDDPWLAFQTPIDTCIPTFIKLGLKSYSIEPPIINQAKILKSDIQVGKGSNWKGFLADSVMERIYKSEGKDLNLFLDQAHSKHLDPATVFRFKTSQLISSVDSRIIRCDKRPTRAF</sequence>
<dbReference type="OrthoDB" id="47375at2759"/>
<protein>
    <submittedName>
        <fullName evidence="1">Uncharacterized protein</fullName>
    </submittedName>
</protein>
<accession>A0A9P6NDV3</accession>
<keyword evidence="2" id="KW-1185">Reference proteome</keyword>
<evidence type="ECO:0000313" key="2">
    <source>
        <dbReference type="Proteomes" id="UP000886653"/>
    </source>
</evidence>
<dbReference type="Proteomes" id="UP000886653">
    <property type="component" value="Unassembled WGS sequence"/>
</dbReference>
<reference evidence="1" key="1">
    <citation type="submission" date="2013-11" db="EMBL/GenBank/DDBJ databases">
        <title>Genome sequence of the fusiform rust pathogen reveals effectors for host alternation and coevolution with pine.</title>
        <authorList>
            <consortium name="DOE Joint Genome Institute"/>
            <person name="Smith K."/>
            <person name="Pendleton A."/>
            <person name="Kubisiak T."/>
            <person name="Anderson C."/>
            <person name="Salamov A."/>
            <person name="Aerts A."/>
            <person name="Riley R."/>
            <person name="Clum A."/>
            <person name="Lindquist E."/>
            <person name="Ence D."/>
            <person name="Campbell M."/>
            <person name="Kronenberg Z."/>
            <person name="Feau N."/>
            <person name="Dhillon B."/>
            <person name="Hamelin R."/>
            <person name="Burleigh J."/>
            <person name="Smith J."/>
            <person name="Yandell M."/>
            <person name="Nelson C."/>
            <person name="Grigoriev I."/>
            <person name="Davis J."/>
        </authorList>
    </citation>
    <scope>NUCLEOTIDE SEQUENCE</scope>
    <source>
        <strain evidence="1">G11</strain>
    </source>
</reference>
<dbReference type="AlphaFoldDB" id="A0A9P6NDV3"/>
<evidence type="ECO:0000313" key="1">
    <source>
        <dbReference type="EMBL" id="KAG0143787.1"/>
    </source>
</evidence>
<proteinExistence type="predicted"/>
<comment type="caution">
    <text evidence="1">The sequence shown here is derived from an EMBL/GenBank/DDBJ whole genome shotgun (WGS) entry which is preliminary data.</text>
</comment>
<name>A0A9P6NDV3_9BASI</name>
<gene>
    <name evidence="1" type="ORF">CROQUDRAFT_672735</name>
</gene>
<dbReference type="EMBL" id="MU167310">
    <property type="protein sequence ID" value="KAG0143787.1"/>
    <property type="molecule type" value="Genomic_DNA"/>
</dbReference>